<dbReference type="EMBL" id="JHEG04000001">
    <property type="protein sequence ID" value="KAF3884054.1"/>
    <property type="molecule type" value="Genomic_DNA"/>
</dbReference>
<sequence length="76" mass="9105">MSIRNRLRKLNSQEEQRFQEEIGTLKEQDKEGIMEIVTSWERRATLQATQSLGFCPQVVMLNKSRFFHKNLYMNKN</sequence>
<keyword evidence="2" id="KW-1185">Reference proteome</keyword>
<dbReference type="Proteomes" id="UP000029738">
    <property type="component" value="Unassembled WGS sequence"/>
</dbReference>
<proteinExistence type="predicted"/>
<protein>
    <submittedName>
        <fullName evidence="1">Uncharacterized protein</fullName>
    </submittedName>
</protein>
<accession>A0A8S9SXD8</accession>
<reference evidence="1" key="1">
    <citation type="journal article" date="2015" name="Genome Announc.">
        <title>Draft Genome Sequence of Tolypothrix boutellei Strain VB521301.</title>
        <authorList>
            <person name="Chandrababunaidu M.M."/>
            <person name="Singh D."/>
            <person name="Sen D."/>
            <person name="Bhan S."/>
            <person name="Das S."/>
            <person name="Gupta A."/>
            <person name="Adhikary S.P."/>
            <person name="Tripathy S."/>
        </authorList>
    </citation>
    <scope>NUCLEOTIDE SEQUENCE</scope>
    <source>
        <strain evidence="1">VB521301</strain>
    </source>
</reference>
<name>A0A8S9SXD8_9CYAN</name>
<reference evidence="1" key="2">
    <citation type="submission" date="2019-11" db="EMBL/GenBank/DDBJ databases">
        <title>Improved Assembly of Tolypothrix boutellei genome.</title>
        <authorList>
            <person name="Sarangi A.N."/>
            <person name="Mukherjee M."/>
            <person name="Ghosh S."/>
            <person name="Singh D."/>
            <person name="Das A."/>
            <person name="Kant S."/>
            <person name="Prusty A."/>
            <person name="Tripathy S."/>
        </authorList>
    </citation>
    <scope>NUCLEOTIDE SEQUENCE</scope>
    <source>
        <strain evidence="1">VB521301</strain>
    </source>
</reference>
<gene>
    <name evidence="1" type="ORF">DA73_0400033955</name>
</gene>
<dbReference type="AlphaFoldDB" id="A0A8S9SXD8"/>
<evidence type="ECO:0000313" key="1">
    <source>
        <dbReference type="EMBL" id="KAF3884054.1"/>
    </source>
</evidence>
<comment type="caution">
    <text evidence="1">The sequence shown here is derived from an EMBL/GenBank/DDBJ whole genome shotgun (WGS) entry which is preliminary data.</text>
</comment>
<evidence type="ECO:0000313" key="2">
    <source>
        <dbReference type="Proteomes" id="UP000029738"/>
    </source>
</evidence>
<organism evidence="1 2">
    <name type="scientific">Tolypothrix bouteillei VB521301</name>
    <dbReference type="NCBI Taxonomy" id="1479485"/>
    <lineage>
        <taxon>Bacteria</taxon>
        <taxon>Bacillati</taxon>
        <taxon>Cyanobacteriota</taxon>
        <taxon>Cyanophyceae</taxon>
        <taxon>Nostocales</taxon>
        <taxon>Tolypothrichaceae</taxon>
        <taxon>Tolypothrix</taxon>
    </lineage>
</organism>